<dbReference type="Proteomes" id="UP000532247">
    <property type="component" value="Unassembled WGS sequence"/>
</dbReference>
<reference evidence="1 2" key="1">
    <citation type="submission" date="2019-09" db="EMBL/GenBank/DDBJ databases">
        <title>Draft genome sequencing and comparative genomics of hatchery-associated Vibrios.</title>
        <authorList>
            <person name="Kehlet-Delgado H."/>
            <person name="Mueller R.S."/>
        </authorList>
    </citation>
    <scope>NUCLEOTIDE SEQUENCE [LARGE SCALE GENOMIC DNA]</scope>
    <source>
        <strain evidence="1 2">081416A</strain>
    </source>
</reference>
<proteinExistence type="predicted"/>
<sequence length="108" mass="12162">MEILPERLSVFQVQNGEKFSHYLALSDIRYQKITGRCIACKVHISPQNEFSELLIPLEELSMFADPTSIHTIDVNDICNLVGAVTSSELIRVLQVLFPLLGSEAIFQK</sequence>
<comment type="caution">
    <text evidence="1">The sequence shown here is derived from an EMBL/GenBank/DDBJ whole genome shotgun (WGS) entry which is preliminary data.</text>
</comment>
<name>A0A7Y4B7C3_VIBAL</name>
<dbReference type="EMBL" id="VTYF01000015">
    <property type="protein sequence ID" value="NOI11161.1"/>
    <property type="molecule type" value="Genomic_DNA"/>
</dbReference>
<organism evidence="1 2">
    <name type="scientific">Vibrio alginolyticus</name>
    <dbReference type="NCBI Taxonomy" id="663"/>
    <lineage>
        <taxon>Bacteria</taxon>
        <taxon>Pseudomonadati</taxon>
        <taxon>Pseudomonadota</taxon>
        <taxon>Gammaproteobacteria</taxon>
        <taxon>Vibrionales</taxon>
        <taxon>Vibrionaceae</taxon>
        <taxon>Vibrio</taxon>
    </lineage>
</organism>
<evidence type="ECO:0000313" key="2">
    <source>
        <dbReference type="Proteomes" id="UP000532247"/>
    </source>
</evidence>
<dbReference type="AlphaFoldDB" id="A0A7Y4B7C3"/>
<gene>
    <name evidence="1" type="ORF">F0254_20205</name>
</gene>
<accession>A0A7Y4B7C3</accession>
<evidence type="ECO:0000313" key="1">
    <source>
        <dbReference type="EMBL" id="NOI11161.1"/>
    </source>
</evidence>
<protein>
    <submittedName>
        <fullName evidence="1">Uncharacterized protein</fullName>
    </submittedName>
</protein>
<dbReference type="RefSeq" id="WP_025443151.1">
    <property type="nucleotide sequence ID" value="NZ_JAGDLC010000016.1"/>
</dbReference>